<dbReference type="InterPro" id="IPR019734">
    <property type="entry name" value="TPR_rpt"/>
</dbReference>
<protein>
    <submittedName>
        <fullName evidence="3">Kinesin light chain</fullName>
    </submittedName>
</protein>
<dbReference type="EMBL" id="FPHE01000138">
    <property type="protein sequence ID" value="SFV65028.1"/>
    <property type="molecule type" value="Genomic_DNA"/>
</dbReference>
<evidence type="ECO:0000256" key="1">
    <source>
        <dbReference type="ARBA" id="ARBA00022737"/>
    </source>
</evidence>
<gene>
    <name evidence="3" type="ORF">MNB_SV-12-2010</name>
</gene>
<dbReference type="AlphaFoldDB" id="A0A1W1CGN4"/>
<dbReference type="InterPro" id="IPR011990">
    <property type="entry name" value="TPR-like_helical_dom_sf"/>
</dbReference>
<dbReference type="Pfam" id="PF13424">
    <property type="entry name" value="TPR_12"/>
    <property type="match status" value="1"/>
</dbReference>
<dbReference type="Gene3D" id="1.25.40.10">
    <property type="entry name" value="Tetratricopeptide repeat domain"/>
    <property type="match status" value="1"/>
</dbReference>
<keyword evidence="2" id="KW-0802">TPR repeat</keyword>
<proteinExistence type="predicted"/>
<organism evidence="3">
    <name type="scientific">hydrothermal vent metagenome</name>
    <dbReference type="NCBI Taxonomy" id="652676"/>
    <lineage>
        <taxon>unclassified sequences</taxon>
        <taxon>metagenomes</taxon>
        <taxon>ecological metagenomes</taxon>
    </lineage>
</organism>
<dbReference type="SUPFAM" id="SSF48452">
    <property type="entry name" value="TPR-like"/>
    <property type="match status" value="1"/>
</dbReference>
<sequence length="200" mass="23901">MMNVGYTNVADNYRDIKEYTKAKKFYNKALIIIKNLKEEYPLIHIFYNNLALCYKSEGNYEKSKKLFLKSLEIRKRIFGEEDSSVADSYDSLAHVYQLQKEGKLKAEELFIKALEIRKKNLENNHPDIGLSYSNLAMFYYPFDVEKFYKYMHKAIEILEEVLPEKHIDLVNAKKIIRMVEEKNSIHSLRYCNNIWYRPNE</sequence>
<reference evidence="3" key="1">
    <citation type="submission" date="2016-10" db="EMBL/GenBank/DDBJ databases">
        <authorList>
            <person name="de Groot N.N."/>
        </authorList>
    </citation>
    <scope>NUCLEOTIDE SEQUENCE</scope>
</reference>
<keyword evidence="1" id="KW-0677">Repeat</keyword>
<evidence type="ECO:0000313" key="3">
    <source>
        <dbReference type="EMBL" id="SFV65028.1"/>
    </source>
</evidence>
<evidence type="ECO:0000256" key="2">
    <source>
        <dbReference type="ARBA" id="ARBA00022803"/>
    </source>
</evidence>
<dbReference type="PANTHER" id="PTHR45641">
    <property type="entry name" value="TETRATRICOPEPTIDE REPEAT PROTEIN (AFU_ORTHOLOGUE AFUA_6G03870)"/>
    <property type="match status" value="1"/>
</dbReference>
<dbReference type="Pfam" id="PF13181">
    <property type="entry name" value="TPR_8"/>
    <property type="match status" value="1"/>
</dbReference>
<dbReference type="PANTHER" id="PTHR45641:SF19">
    <property type="entry name" value="NEPHROCYSTIN-3"/>
    <property type="match status" value="1"/>
</dbReference>
<name>A0A1W1CGN4_9ZZZZ</name>
<accession>A0A1W1CGN4</accession>
<dbReference type="SMART" id="SM00028">
    <property type="entry name" value="TPR"/>
    <property type="match status" value="3"/>
</dbReference>